<accession>A0A165TAY9</accession>
<keyword evidence="2" id="KW-1133">Transmembrane helix</keyword>
<evidence type="ECO:0000313" key="3">
    <source>
        <dbReference type="EMBL" id="KZT26404.1"/>
    </source>
</evidence>
<evidence type="ECO:0000313" key="4">
    <source>
        <dbReference type="Proteomes" id="UP000076761"/>
    </source>
</evidence>
<evidence type="ECO:0008006" key="5">
    <source>
        <dbReference type="Google" id="ProtNLM"/>
    </source>
</evidence>
<dbReference type="InParanoid" id="A0A165TAY9"/>
<feature type="compositionally biased region" description="Polar residues" evidence="1">
    <location>
        <begin position="300"/>
        <end position="310"/>
    </location>
</feature>
<evidence type="ECO:0000256" key="2">
    <source>
        <dbReference type="SAM" id="Phobius"/>
    </source>
</evidence>
<keyword evidence="4" id="KW-1185">Reference proteome</keyword>
<feature type="region of interest" description="Disordered" evidence="1">
    <location>
        <begin position="300"/>
        <end position="328"/>
    </location>
</feature>
<feature type="transmembrane region" description="Helical" evidence="2">
    <location>
        <begin position="191"/>
        <end position="213"/>
    </location>
</feature>
<evidence type="ECO:0000256" key="1">
    <source>
        <dbReference type="SAM" id="MobiDB-lite"/>
    </source>
</evidence>
<feature type="transmembrane region" description="Helical" evidence="2">
    <location>
        <begin position="234"/>
        <end position="253"/>
    </location>
</feature>
<sequence length="378" mass="41972">MNSSLPVVSPAYLPANETHLEIYNERTLLDGAIMTGVVYGIHFTIFVQTAYLLSRDLYKKRSNQFFLAYITVMFILGTLFISSSSRVAQMTFVDDRDYPGGPVAWAAAAFSIPANLLGNVTFTLANWLADALMIWRCYIIWTALTRHYVWLILTIPCLLWMVSFAMGTLLLTQVSQPGLSIWSNSSVNFALTYFSVSLTLNILTTVLILVRLFQYRYEMTRSLGRAHGKYYTSVAAMLVESASLYAACSLLFLVPYVLNHPLQNIFMQVLSQVQIIAPLLVIFRVASGHGLTSTSLKTDSHVSFTTNPSSPMDHAGSTRAGESDLSTDLSTVSRPDLIVHFKDTDSEGCGQSELMLTPVSQDKRGDVTEKVIELKPEP</sequence>
<keyword evidence="2" id="KW-0472">Membrane</keyword>
<organism evidence="3 4">
    <name type="scientific">Neolentinus lepideus HHB14362 ss-1</name>
    <dbReference type="NCBI Taxonomy" id="1314782"/>
    <lineage>
        <taxon>Eukaryota</taxon>
        <taxon>Fungi</taxon>
        <taxon>Dikarya</taxon>
        <taxon>Basidiomycota</taxon>
        <taxon>Agaricomycotina</taxon>
        <taxon>Agaricomycetes</taxon>
        <taxon>Gloeophyllales</taxon>
        <taxon>Gloeophyllaceae</taxon>
        <taxon>Neolentinus</taxon>
    </lineage>
</organism>
<protein>
    <recommendedName>
        <fullName evidence="5">G-protein coupled receptors family 1 profile domain-containing protein</fullName>
    </recommendedName>
</protein>
<feature type="transmembrane region" description="Helical" evidence="2">
    <location>
        <begin position="265"/>
        <end position="286"/>
    </location>
</feature>
<dbReference type="AlphaFoldDB" id="A0A165TAY9"/>
<dbReference type="OrthoDB" id="3267806at2759"/>
<feature type="transmembrane region" description="Helical" evidence="2">
    <location>
        <begin position="103"/>
        <end position="128"/>
    </location>
</feature>
<feature type="transmembrane region" description="Helical" evidence="2">
    <location>
        <begin position="148"/>
        <end position="171"/>
    </location>
</feature>
<dbReference type="EMBL" id="KV425567">
    <property type="protein sequence ID" value="KZT26404.1"/>
    <property type="molecule type" value="Genomic_DNA"/>
</dbReference>
<gene>
    <name evidence="3" type="ORF">NEOLEDRAFT_256716</name>
</gene>
<proteinExistence type="predicted"/>
<name>A0A165TAY9_9AGAM</name>
<feature type="region of interest" description="Disordered" evidence="1">
    <location>
        <begin position="358"/>
        <end position="378"/>
    </location>
</feature>
<feature type="transmembrane region" description="Helical" evidence="2">
    <location>
        <begin position="65"/>
        <end position="83"/>
    </location>
</feature>
<dbReference type="STRING" id="1314782.A0A165TAY9"/>
<reference evidence="3 4" key="1">
    <citation type="journal article" date="2016" name="Mol. Biol. Evol.">
        <title>Comparative Genomics of Early-Diverging Mushroom-Forming Fungi Provides Insights into the Origins of Lignocellulose Decay Capabilities.</title>
        <authorList>
            <person name="Nagy L.G."/>
            <person name="Riley R."/>
            <person name="Tritt A."/>
            <person name="Adam C."/>
            <person name="Daum C."/>
            <person name="Floudas D."/>
            <person name="Sun H."/>
            <person name="Yadav J.S."/>
            <person name="Pangilinan J."/>
            <person name="Larsson K.H."/>
            <person name="Matsuura K."/>
            <person name="Barry K."/>
            <person name="Labutti K."/>
            <person name="Kuo R."/>
            <person name="Ohm R.A."/>
            <person name="Bhattacharya S.S."/>
            <person name="Shirouzu T."/>
            <person name="Yoshinaga Y."/>
            <person name="Martin F.M."/>
            <person name="Grigoriev I.V."/>
            <person name="Hibbett D.S."/>
        </authorList>
    </citation>
    <scope>NUCLEOTIDE SEQUENCE [LARGE SCALE GENOMIC DNA]</scope>
    <source>
        <strain evidence="3 4">HHB14362 ss-1</strain>
    </source>
</reference>
<keyword evidence="2" id="KW-0812">Transmembrane</keyword>
<feature type="transmembrane region" description="Helical" evidence="2">
    <location>
        <begin position="32"/>
        <end position="53"/>
    </location>
</feature>
<feature type="compositionally biased region" description="Basic and acidic residues" evidence="1">
    <location>
        <begin position="361"/>
        <end position="378"/>
    </location>
</feature>
<dbReference type="Proteomes" id="UP000076761">
    <property type="component" value="Unassembled WGS sequence"/>
</dbReference>